<keyword evidence="4" id="KW-0238">DNA-binding</keyword>
<reference evidence="8 9" key="1">
    <citation type="submission" date="2020-01" db="EMBL/GenBank/DDBJ databases">
        <authorList>
            <person name="Kim M."/>
        </authorList>
    </citation>
    <scope>NUCLEOTIDE SEQUENCE [LARGE SCALE GENOMIC DNA]</scope>
    <source>
        <strain evidence="8 9">BT10</strain>
    </source>
</reference>
<dbReference type="InterPro" id="IPR039425">
    <property type="entry name" value="RNA_pol_sigma-70-like"/>
</dbReference>
<dbReference type="GO" id="GO:0006352">
    <property type="term" value="P:DNA-templated transcription initiation"/>
    <property type="evidence" value="ECO:0007669"/>
    <property type="project" value="InterPro"/>
</dbReference>
<keyword evidence="5" id="KW-0804">Transcription</keyword>
<dbReference type="InterPro" id="IPR036388">
    <property type="entry name" value="WH-like_DNA-bd_sf"/>
</dbReference>
<dbReference type="GO" id="GO:0003677">
    <property type="term" value="F:DNA binding"/>
    <property type="evidence" value="ECO:0007669"/>
    <property type="project" value="UniProtKB-KW"/>
</dbReference>
<keyword evidence="2" id="KW-0805">Transcription regulation</keyword>
<evidence type="ECO:0000259" key="6">
    <source>
        <dbReference type="Pfam" id="PF04542"/>
    </source>
</evidence>
<comment type="similarity">
    <text evidence="1">Belongs to the sigma-70 factor family. ECF subfamily.</text>
</comment>
<protein>
    <submittedName>
        <fullName evidence="8">Sigma-70 family RNA polymerase sigma factor</fullName>
    </submittedName>
</protein>
<feature type="domain" description="RNA polymerase sigma-70 region 2" evidence="6">
    <location>
        <begin position="33"/>
        <end position="98"/>
    </location>
</feature>
<dbReference type="InterPro" id="IPR014284">
    <property type="entry name" value="RNA_pol_sigma-70_dom"/>
</dbReference>
<dbReference type="SUPFAM" id="SSF88659">
    <property type="entry name" value="Sigma3 and sigma4 domains of RNA polymerase sigma factors"/>
    <property type="match status" value="1"/>
</dbReference>
<keyword evidence="9" id="KW-1185">Reference proteome</keyword>
<evidence type="ECO:0000313" key="9">
    <source>
        <dbReference type="Proteomes" id="UP000464214"/>
    </source>
</evidence>
<dbReference type="PANTHER" id="PTHR43133">
    <property type="entry name" value="RNA POLYMERASE ECF-TYPE SIGMA FACTO"/>
    <property type="match status" value="1"/>
</dbReference>
<dbReference type="InterPro" id="IPR007627">
    <property type="entry name" value="RNA_pol_sigma70_r2"/>
</dbReference>
<sequence>MFLKLFARQKDPTDLELVHQFKKSGDAACVGELFERHTEMVYLVCLKYLKDEEESKDATMQIFETLFTALQKHEVTTFKSWLHTLAKNHCLMLLRADKKKKFSSFDDQTSASLEKSSAHAYEDQPEPELEVQLLAEGLQTLNEEQRLCVELFYLQKKSYKEIADLTGYEVAKVKSHIQNGKRNLRIYLERNYEQ</sequence>
<evidence type="ECO:0000259" key="7">
    <source>
        <dbReference type="Pfam" id="PF08281"/>
    </source>
</evidence>
<evidence type="ECO:0000256" key="1">
    <source>
        <dbReference type="ARBA" id="ARBA00010641"/>
    </source>
</evidence>
<dbReference type="CDD" id="cd06171">
    <property type="entry name" value="Sigma70_r4"/>
    <property type="match status" value="1"/>
</dbReference>
<dbReference type="SUPFAM" id="SSF88946">
    <property type="entry name" value="Sigma2 domain of RNA polymerase sigma factors"/>
    <property type="match status" value="1"/>
</dbReference>
<evidence type="ECO:0000256" key="3">
    <source>
        <dbReference type="ARBA" id="ARBA00023082"/>
    </source>
</evidence>
<evidence type="ECO:0000313" key="8">
    <source>
        <dbReference type="EMBL" id="QHL85945.1"/>
    </source>
</evidence>
<dbReference type="EMBL" id="CP047897">
    <property type="protein sequence ID" value="QHL85945.1"/>
    <property type="molecule type" value="Genomic_DNA"/>
</dbReference>
<dbReference type="Proteomes" id="UP000464214">
    <property type="component" value="Chromosome"/>
</dbReference>
<dbReference type="Gene3D" id="1.10.10.10">
    <property type="entry name" value="Winged helix-like DNA-binding domain superfamily/Winged helix DNA-binding domain"/>
    <property type="match status" value="1"/>
</dbReference>
<dbReference type="AlphaFoldDB" id="A0A6P1NVZ1"/>
<dbReference type="Pfam" id="PF04542">
    <property type="entry name" value="Sigma70_r2"/>
    <property type="match status" value="1"/>
</dbReference>
<evidence type="ECO:0000256" key="5">
    <source>
        <dbReference type="ARBA" id="ARBA00023163"/>
    </source>
</evidence>
<dbReference type="KEGG" id="nib:GU926_00195"/>
<dbReference type="PANTHER" id="PTHR43133:SF8">
    <property type="entry name" value="RNA POLYMERASE SIGMA FACTOR HI_1459-RELATED"/>
    <property type="match status" value="1"/>
</dbReference>
<organism evidence="8 9">
    <name type="scientific">Nibribacter ruber</name>
    <dbReference type="NCBI Taxonomy" id="2698458"/>
    <lineage>
        <taxon>Bacteria</taxon>
        <taxon>Pseudomonadati</taxon>
        <taxon>Bacteroidota</taxon>
        <taxon>Cytophagia</taxon>
        <taxon>Cytophagales</taxon>
        <taxon>Hymenobacteraceae</taxon>
        <taxon>Nibribacter</taxon>
    </lineage>
</organism>
<dbReference type="NCBIfam" id="TIGR02937">
    <property type="entry name" value="sigma70-ECF"/>
    <property type="match status" value="1"/>
</dbReference>
<proteinExistence type="inferred from homology"/>
<name>A0A6P1NVZ1_9BACT</name>
<dbReference type="InterPro" id="IPR013249">
    <property type="entry name" value="RNA_pol_sigma70_r4_t2"/>
</dbReference>
<dbReference type="GO" id="GO:0016987">
    <property type="term" value="F:sigma factor activity"/>
    <property type="evidence" value="ECO:0007669"/>
    <property type="project" value="UniProtKB-KW"/>
</dbReference>
<dbReference type="RefSeq" id="WP_160687869.1">
    <property type="nucleotide sequence ID" value="NZ_CP047897.1"/>
</dbReference>
<dbReference type="Pfam" id="PF08281">
    <property type="entry name" value="Sigma70_r4_2"/>
    <property type="match status" value="1"/>
</dbReference>
<evidence type="ECO:0000256" key="4">
    <source>
        <dbReference type="ARBA" id="ARBA00023125"/>
    </source>
</evidence>
<gene>
    <name evidence="8" type="ORF">GU926_00195</name>
</gene>
<dbReference type="InterPro" id="IPR013324">
    <property type="entry name" value="RNA_pol_sigma_r3/r4-like"/>
</dbReference>
<keyword evidence="3" id="KW-0731">Sigma factor</keyword>
<accession>A0A6P1NVZ1</accession>
<dbReference type="InterPro" id="IPR013325">
    <property type="entry name" value="RNA_pol_sigma_r2"/>
</dbReference>
<feature type="domain" description="RNA polymerase sigma factor 70 region 4 type 2" evidence="7">
    <location>
        <begin position="134"/>
        <end position="184"/>
    </location>
</feature>
<dbReference type="Gene3D" id="1.10.1740.10">
    <property type="match status" value="1"/>
</dbReference>
<evidence type="ECO:0000256" key="2">
    <source>
        <dbReference type="ARBA" id="ARBA00023015"/>
    </source>
</evidence>